<dbReference type="Pfam" id="PF02518">
    <property type="entry name" value="HATPase_c"/>
    <property type="match status" value="1"/>
</dbReference>
<dbReference type="Gene3D" id="1.20.5.1930">
    <property type="match status" value="1"/>
</dbReference>
<keyword evidence="10" id="KW-0812">Transmembrane</keyword>
<protein>
    <recommendedName>
        <fullName evidence="2">histidine kinase</fullName>
        <ecNumber evidence="2">2.7.13.3</ecNumber>
    </recommendedName>
</protein>
<comment type="catalytic activity">
    <reaction evidence="1">
        <text>ATP + protein L-histidine = ADP + protein N-phospho-L-histidine.</text>
        <dbReference type="EC" id="2.7.13.3"/>
    </reaction>
</comment>
<gene>
    <name evidence="12" type="ORF">SAMN04488107_2340</name>
</gene>
<feature type="transmembrane region" description="Helical" evidence="10">
    <location>
        <begin position="165"/>
        <end position="183"/>
    </location>
</feature>
<feature type="transmembrane region" description="Helical" evidence="10">
    <location>
        <begin position="135"/>
        <end position="153"/>
    </location>
</feature>
<keyword evidence="13" id="KW-1185">Reference proteome</keyword>
<dbReference type="Gene3D" id="3.30.565.10">
    <property type="entry name" value="Histidine kinase-like ATPase, C-terminal domain"/>
    <property type="match status" value="1"/>
</dbReference>
<evidence type="ECO:0000313" key="13">
    <source>
        <dbReference type="Proteomes" id="UP000198386"/>
    </source>
</evidence>
<evidence type="ECO:0000256" key="8">
    <source>
        <dbReference type="ARBA" id="ARBA00023012"/>
    </source>
</evidence>
<feature type="transmembrane region" description="Helical" evidence="10">
    <location>
        <begin position="67"/>
        <end position="85"/>
    </location>
</feature>
<reference evidence="13" key="1">
    <citation type="submission" date="2017-06" db="EMBL/GenBank/DDBJ databases">
        <authorList>
            <person name="Varghese N."/>
            <person name="Submissions S."/>
        </authorList>
    </citation>
    <scope>NUCLEOTIDE SEQUENCE [LARGE SCALE GENOMIC DNA]</scope>
    <source>
        <strain evidence="13">DSM 45423</strain>
    </source>
</reference>
<dbReference type="EMBL" id="FZOH01000004">
    <property type="protein sequence ID" value="SNS38689.1"/>
    <property type="molecule type" value="Genomic_DNA"/>
</dbReference>
<feature type="transmembrane region" description="Helical" evidence="10">
    <location>
        <begin position="312"/>
        <end position="336"/>
    </location>
</feature>
<keyword evidence="4" id="KW-0808">Transferase</keyword>
<sequence length="713" mass="74569">MRVQAPVTGRTGPAPEALPGAARDAMTRWTAPAALAVVVVGSAVTAAVLDAQTSSTVRGALGRDPGWLATLPALALVVPTTLLLLRTPRNAVSWVLAGTATLWAVDGLAESWLTWALQDDPPRAGASLAFWTVERLGSGLLLCLPLLLLLLYPDGRLPDGRWRRASLVSLATTALLPVLLLVTPAEIAFAEDEGTGVPAAYRALDLDLTSLPLPAAVALPLLRIGFPLAVLGIAVPAASVVARYRRAPGEDRRRMRWLLWAAVVDVLVMLATLLLPGDPSTAALSTAVALTGAAVAVGILRPQAVDVDRLLGGTLVHGGLAVGVVLLDLAVLGAAGTLLGDSFGERDATLLTLLLVAGVYVPLRAPLWRLVRRWVLGEREDPYRVVSGLAERLERTDGAEEQLMAVAAGIAEAFRSPYVGVEVDSADGGRLVAEHGTRPAAVTSLPIAYRDEQVGRLLLPRDGVRAQLVTRDERLLADVVRQAAAAARAGALAAQLQASREQLVTAREEERRRLRRDLHDGLGPSLGAVVLRIDTARNLAATRPEDADRLLRQARDDVAAALADVRRLVHDLRPPALDDVGLAGAVRQQAERLLAPRVPVTVTADGVGDLPAAVEVAAYRIASEALANAARHARASRVDVTVERDGDGALVVTVADDGTGIAPDRAAGVGLVSLRERAAELGGHCTVSCPAEGGTRVRAVLPVEGGVPGDRTG</sequence>
<evidence type="ECO:0000256" key="7">
    <source>
        <dbReference type="ARBA" id="ARBA00022840"/>
    </source>
</evidence>
<name>A0A239E2F8_9ACTN</name>
<feature type="domain" description="Histidine kinase/HSP90-like ATPase" evidence="11">
    <location>
        <begin position="613"/>
        <end position="705"/>
    </location>
</feature>
<evidence type="ECO:0000256" key="4">
    <source>
        <dbReference type="ARBA" id="ARBA00022679"/>
    </source>
</evidence>
<evidence type="ECO:0000256" key="5">
    <source>
        <dbReference type="ARBA" id="ARBA00022741"/>
    </source>
</evidence>
<dbReference type="GO" id="GO:0000155">
    <property type="term" value="F:phosphorelay sensor kinase activity"/>
    <property type="evidence" value="ECO:0007669"/>
    <property type="project" value="InterPro"/>
</dbReference>
<dbReference type="SMART" id="SM00387">
    <property type="entry name" value="HATPase_c"/>
    <property type="match status" value="1"/>
</dbReference>
<organism evidence="12 13">
    <name type="scientific">Geodermatophilus saharensis</name>
    <dbReference type="NCBI Taxonomy" id="1137994"/>
    <lineage>
        <taxon>Bacteria</taxon>
        <taxon>Bacillati</taxon>
        <taxon>Actinomycetota</taxon>
        <taxon>Actinomycetes</taxon>
        <taxon>Geodermatophilales</taxon>
        <taxon>Geodermatophilaceae</taxon>
        <taxon>Geodermatophilus</taxon>
    </lineage>
</organism>
<dbReference type="InterPro" id="IPR003594">
    <property type="entry name" value="HATPase_dom"/>
</dbReference>
<dbReference type="OrthoDB" id="227596at2"/>
<dbReference type="GO" id="GO:0005524">
    <property type="term" value="F:ATP binding"/>
    <property type="evidence" value="ECO:0007669"/>
    <property type="project" value="UniProtKB-KW"/>
</dbReference>
<dbReference type="SUPFAM" id="SSF55874">
    <property type="entry name" value="ATPase domain of HSP90 chaperone/DNA topoisomerase II/histidine kinase"/>
    <property type="match status" value="1"/>
</dbReference>
<evidence type="ECO:0000256" key="1">
    <source>
        <dbReference type="ARBA" id="ARBA00000085"/>
    </source>
</evidence>
<dbReference type="RefSeq" id="WP_141233774.1">
    <property type="nucleotide sequence ID" value="NZ_FZOH01000004.1"/>
</dbReference>
<feature type="region of interest" description="Disordered" evidence="9">
    <location>
        <begin position="1"/>
        <end position="21"/>
    </location>
</feature>
<evidence type="ECO:0000256" key="9">
    <source>
        <dbReference type="SAM" id="MobiDB-lite"/>
    </source>
</evidence>
<keyword evidence="3" id="KW-0597">Phosphoprotein</keyword>
<evidence type="ECO:0000256" key="3">
    <source>
        <dbReference type="ARBA" id="ARBA00022553"/>
    </source>
</evidence>
<keyword evidence="8" id="KW-0902">Two-component regulatory system</keyword>
<evidence type="ECO:0000256" key="6">
    <source>
        <dbReference type="ARBA" id="ARBA00022777"/>
    </source>
</evidence>
<feature type="transmembrane region" description="Helical" evidence="10">
    <location>
        <begin position="281"/>
        <end position="300"/>
    </location>
</feature>
<keyword evidence="10" id="KW-1133">Transmembrane helix</keyword>
<dbReference type="InterPro" id="IPR036890">
    <property type="entry name" value="HATPase_C_sf"/>
</dbReference>
<dbReference type="GO" id="GO:0016020">
    <property type="term" value="C:membrane"/>
    <property type="evidence" value="ECO:0007669"/>
    <property type="project" value="InterPro"/>
</dbReference>
<keyword evidence="10" id="KW-0472">Membrane</keyword>
<dbReference type="InterPro" id="IPR011712">
    <property type="entry name" value="Sig_transdc_His_kin_sub3_dim/P"/>
</dbReference>
<evidence type="ECO:0000313" key="12">
    <source>
        <dbReference type="EMBL" id="SNS38689.1"/>
    </source>
</evidence>
<keyword evidence="5" id="KW-0547">Nucleotide-binding</keyword>
<feature type="transmembrane region" description="Helical" evidence="10">
    <location>
        <begin position="224"/>
        <end position="245"/>
    </location>
</feature>
<dbReference type="EC" id="2.7.13.3" evidence="2"/>
<keyword evidence="7" id="KW-0067">ATP-binding</keyword>
<evidence type="ECO:0000259" key="11">
    <source>
        <dbReference type="SMART" id="SM00387"/>
    </source>
</evidence>
<dbReference type="Proteomes" id="UP000198386">
    <property type="component" value="Unassembled WGS sequence"/>
</dbReference>
<keyword evidence="6 12" id="KW-0418">Kinase</keyword>
<dbReference type="PANTHER" id="PTHR24421:SF10">
    <property type="entry name" value="NITRATE_NITRITE SENSOR PROTEIN NARQ"/>
    <property type="match status" value="1"/>
</dbReference>
<proteinExistence type="predicted"/>
<dbReference type="GO" id="GO:0046983">
    <property type="term" value="F:protein dimerization activity"/>
    <property type="evidence" value="ECO:0007669"/>
    <property type="project" value="InterPro"/>
</dbReference>
<evidence type="ECO:0000256" key="10">
    <source>
        <dbReference type="SAM" id="Phobius"/>
    </source>
</evidence>
<dbReference type="InterPro" id="IPR050482">
    <property type="entry name" value="Sensor_HK_TwoCompSys"/>
</dbReference>
<accession>A0A239E2F8</accession>
<dbReference type="Pfam" id="PF07730">
    <property type="entry name" value="HisKA_3"/>
    <property type="match status" value="1"/>
</dbReference>
<feature type="transmembrane region" description="Helical" evidence="10">
    <location>
        <begin position="257"/>
        <end position="275"/>
    </location>
</feature>
<dbReference type="PANTHER" id="PTHR24421">
    <property type="entry name" value="NITRATE/NITRITE SENSOR PROTEIN NARX-RELATED"/>
    <property type="match status" value="1"/>
</dbReference>
<feature type="transmembrane region" description="Helical" evidence="10">
    <location>
        <begin position="92"/>
        <end position="115"/>
    </location>
</feature>
<feature type="transmembrane region" description="Helical" evidence="10">
    <location>
        <begin position="29"/>
        <end position="47"/>
    </location>
</feature>
<evidence type="ECO:0000256" key="2">
    <source>
        <dbReference type="ARBA" id="ARBA00012438"/>
    </source>
</evidence>
<dbReference type="CDD" id="cd16917">
    <property type="entry name" value="HATPase_UhpB-NarQ-NarX-like"/>
    <property type="match status" value="1"/>
</dbReference>
<dbReference type="AlphaFoldDB" id="A0A239E2F8"/>